<dbReference type="AlphaFoldDB" id="A0AAP0WTR5"/>
<dbReference type="PANTHER" id="PTHR47211:SF3">
    <property type="entry name" value="TRIHELIX TRANSCRIPTION FACTOR ASR3-LIKE"/>
    <property type="match status" value="1"/>
</dbReference>
<feature type="region of interest" description="Disordered" evidence="1">
    <location>
        <begin position="120"/>
        <end position="146"/>
    </location>
</feature>
<accession>A0AAP0WTR5</accession>
<dbReference type="EMBL" id="JBBPBK010000010">
    <property type="protein sequence ID" value="KAK9276580.1"/>
    <property type="molecule type" value="Genomic_DNA"/>
</dbReference>
<organism evidence="2 3">
    <name type="scientific">Liquidambar formosana</name>
    <name type="common">Formosan gum</name>
    <dbReference type="NCBI Taxonomy" id="63359"/>
    <lineage>
        <taxon>Eukaryota</taxon>
        <taxon>Viridiplantae</taxon>
        <taxon>Streptophyta</taxon>
        <taxon>Embryophyta</taxon>
        <taxon>Tracheophyta</taxon>
        <taxon>Spermatophyta</taxon>
        <taxon>Magnoliopsida</taxon>
        <taxon>eudicotyledons</taxon>
        <taxon>Gunneridae</taxon>
        <taxon>Pentapetalae</taxon>
        <taxon>Saxifragales</taxon>
        <taxon>Altingiaceae</taxon>
        <taxon>Liquidambar</taxon>
    </lineage>
</organism>
<proteinExistence type="predicted"/>
<evidence type="ECO:0000313" key="3">
    <source>
        <dbReference type="Proteomes" id="UP001415857"/>
    </source>
</evidence>
<dbReference type="Proteomes" id="UP001415857">
    <property type="component" value="Unassembled WGS sequence"/>
</dbReference>
<evidence type="ECO:0000313" key="2">
    <source>
        <dbReference type="EMBL" id="KAK9276580.1"/>
    </source>
</evidence>
<feature type="region of interest" description="Disordered" evidence="1">
    <location>
        <begin position="1"/>
        <end position="24"/>
    </location>
</feature>
<sequence length="146" mass="15852">MSKGVDRTQVPADGTDDKSKALRHPRWTRQETFILIQGKKVADNQVGRGGCPVQTLGQTSLNPSGDSISSYSFPLALVAVMEDAKNGNTMGPTVVEEVEERTRKRLAEAVFDSGRHAATEDSLFSDFEQPGKEETGESPVKETIVT</sequence>
<protein>
    <submittedName>
        <fullName evidence="2">Uncharacterized protein</fullName>
    </submittedName>
</protein>
<comment type="caution">
    <text evidence="2">The sequence shown here is derived from an EMBL/GenBank/DDBJ whole genome shotgun (WGS) entry which is preliminary data.</text>
</comment>
<evidence type="ECO:0000256" key="1">
    <source>
        <dbReference type="SAM" id="MobiDB-lite"/>
    </source>
</evidence>
<gene>
    <name evidence="2" type="ORF">L1049_006115</name>
</gene>
<dbReference type="PANTHER" id="PTHR47211">
    <property type="entry name" value="TRIHELIX TRANSCRIPTION FACTOR ASR3"/>
    <property type="match status" value="1"/>
</dbReference>
<reference evidence="2 3" key="1">
    <citation type="journal article" date="2024" name="Plant J.">
        <title>Genome sequences and population genomics reveal climatic adaptation and genomic divergence between two closely related sweetgum species.</title>
        <authorList>
            <person name="Xu W.Q."/>
            <person name="Ren C.Q."/>
            <person name="Zhang X.Y."/>
            <person name="Comes H.P."/>
            <person name="Liu X.H."/>
            <person name="Li Y.G."/>
            <person name="Kettle C.J."/>
            <person name="Jalonen R."/>
            <person name="Gaisberger H."/>
            <person name="Ma Y.Z."/>
            <person name="Qiu Y.X."/>
        </authorList>
    </citation>
    <scope>NUCLEOTIDE SEQUENCE [LARGE SCALE GENOMIC DNA]</scope>
    <source>
        <strain evidence="2">Hangzhou</strain>
    </source>
</reference>
<keyword evidence="3" id="KW-1185">Reference proteome</keyword>
<name>A0AAP0WTR5_LIQFO</name>